<comment type="similarity">
    <text evidence="1 8">Belongs to the SOS response-associated peptidase family.</text>
</comment>
<keyword evidence="9" id="KW-0614">Plasmid</keyword>
<evidence type="ECO:0000313" key="10">
    <source>
        <dbReference type="Proteomes" id="UP000218606"/>
    </source>
</evidence>
<keyword evidence="5" id="KW-0190">Covalent protein-DNA linkage</keyword>
<dbReference type="Proteomes" id="UP000218606">
    <property type="component" value="Plasmid pP13_g"/>
</dbReference>
<evidence type="ECO:0000256" key="4">
    <source>
        <dbReference type="ARBA" id="ARBA00022801"/>
    </source>
</evidence>
<dbReference type="GO" id="GO:0106300">
    <property type="term" value="P:protein-DNA covalent cross-linking repair"/>
    <property type="evidence" value="ECO:0007669"/>
    <property type="project" value="InterPro"/>
</dbReference>
<evidence type="ECO:0000256" key="3">
    <source>
        <dbReference type="ARBA" id="ARBA00022763"/>
    </source>
</evidence>
<dbReference type="InterPro" id="IPR003738">
    <property type="entry name" value="SRAP"/>
</dbReference>
<dbReference type="AlphaFoldDB" id="A0AAN1GVU7"/>
<evidence type="ECO:0000256" key="8">
    <source>
        <dbReference type="RuleBase" id="RU364100"/>
    </source>
</evidence>
<keyword evidence="6" id="KW-0238">DNA-binding</keyword>
<dbReference type="GO" id="GO:0003697">
    <property type="term" value="F:single-stranded DNA binding"/>
    <property type="evidence" value="ECO:0007669"/>
    <property type="project" value="InterPro"/>
</dbReference>
<keyword evidence="7" id="KW-0456">Lyase</keyword>
<organism evidence="9 10">
    <name type="scientific">Phaeobacter piscinae</name>
    <dbReference type="NCBI Taxonomy" id="1580596"/>
    <lineage>
        <taxon>Bacteria</taxon>
        <taxon>Pseudomonadati</taxon>
        <taxon>Pseudomonadota</taxon>
        <taxon>Alphaproteobacteria</taxon>
        <taxon>Rhodobacterales</taxon>
        <taxon>Roseobacteraceae</taxon>
        <taxon>Phaeobacter</taxon>
    </lineage>
</organism>
<evidence type="ECO:0000256" key="6">
    <source>
        <dbReference type="ARBA" id="ARBA00023125"/>
    </source>
</evidence>
<dbReference type="EMBL" id="CP010774">
    <property type="protein sequence ID" value="ATG46056.1"/>
    <property type="molecule type" value="Genomic_DNA"/>
</dbReference>
<keyword evidence="3" id="KW-0227">DNA damage</keyword>
<name>A0AAN1GVU7_9RHOB</name>
<dbReference type="PANTHER" id="PTHR13604">
    <property type="entry name" value="DC12-RELATED"/>
    <property type="match status" value="1"/>
</dbReference>
<dbReference type="GO" id="GO:0016829">
    <property type="term" value="F:lyase activity"/>
    <property type="evidence" value="ECO:0007669"/>
    <property type="project" value="UniProtKB-KW"/>
</dbReference>
<dbReference type="EC" id="3.4.-.-" evidence="8"/>
<evidence type="ECO:0000256" key="7">
    <source>
        <dbReference type="ARBA" id="ARBA00023239"/>
    </source>
</evidence>
<geneLocation type="plasmid" evidence="10">
    <name>pp13_g</name>
</geneLocation>
<dbReference type="Gene3D" id="3.90.1680.10">
    <property type="entry name" value="SOS response associated peptidase-like"/>
    <property type="match status" value="1"/>
</dbReference>
<proteinExistence type="inferred from homology"/>
<dbReference type="InterPro" id="IPR036590">
    <property type="entry name" value="SRAP-like"/>
</dbReference>
<accession>A0AAN1GVU7</accession>
<gene>
    <name evidence="9" type="ORF">PhaeoP13_04174</name>
</gene>
<keyword evidence="4 8" id="KW-0378">Hydrolase</keyword>
<dbReference type="SUPFAM" id="SSF143081">
    <property type="entry name" value="BB1717-like"/>
    <property type="match status" value="1"/>
</dbReference>
<keyword evidence="2 8" id="KW-0645">Protease</keyword>
<evidence type="ECO:0000256" key="1">
    <source>
        <dbReference type="ARBA" id="ARBA00008136"/>
    </source>
</evidence>
<evidence type="ECO:0000256" key="5">
    <source>
        <dbReference type="ARBA" id="ARBA00023124"/>
    </source>
</evidence>
<evidence type="ECO:0000313" key="9">
    <source>
        <dbReference type="EMBL" id="ATG46056.1"/>
    </source>
</evidence>
<sequence length="173" mass="19522">MSMLWEFIPFWWSKPLKEKKFSTFNAKGEEIREKKTFAPAWNRGQRCIVPVSGFYEWPRPKKQGQPPFYIHNQGGPVLSLAGLWGEWTDAESGEQRLSCTVITTGPNSLMDSIPHHRCPLVIDDADLGTWLTADLENAYDLVRPPPGEAMSAYQVSSYVNKVGHEGPECIEPA</sequence>
<evidence type="ECO:0000256" key="2">
    <source>
        <dbReference type="ARBA" id="ARBA00022670"/>
    </source>
</evidence>
<dbReference type="Pfam" id="PF02586">
    <property type="entry name" value="SRAP"/>
    <property type="match status" value="1"/>
</dbReference>
<dbReference type="GO" id="GO:0008233">
    <property type="term" value="F:peptidase activity"/>
    <property type="evidence" value="ECO:0007669"/>
    <property type="project" value="UniProtKB-KW"/>
</dbReference>
<dbReference type="PANTHER" id="PTHR13604:SF0">
    <property type="entry name" value="ABASIC SITE PROCESSING PROTEIN HMCES"/>
    <property type="match status" value="1"/>
</dbReference>
<protein>
    <recommendedName>
        <fullName evidence="8">Abasic site processing protein</fullName>
        <ecNumber evidence="8">3.4.-.-</ecNumber>
    </recommendedName>
</protein>
<dbReference type="GO" id="GO:0006508">
    <property type="term" value="P:proteolysis"/>
    <property type="evidence" value="ECO:0007669"/>
    <property type="project" value="UniProtKB-KW"/>
</dbReference>
<reference evidence="9 10" key="1">
    <citation type="journal article" date="2017" name="Front. Microbiol.">
        <title>Phaeobacter piscinae sp. nov., a species of the Roseobacter group and potential aquaculture probiont.</title>
        <authorList>
            <person name="Sonnenschein E.C."/>
            <person name="Phippen C.B.W."/>
            <person name="Nielsen K.F."/>
            <person name="Mateiu R.V."/>
            <person name="Melchiorsen J."/>
            <person name="Gram L."/>
            <person name="Overmann J."/>
            <person name="Freese H.M."/>
        </authorList>
    </citation>
    <scope>NUCLEOTIDE SEQUENCE [LARGE SCALE GENOMIC DNA]</scope>
    <source>
        <strain evidence="9 10">P13</strain>
    </source>
</reference>